<dbReference type="AlphaFoldDB" id="A0A1V3X217"/>
<proteinExistence type="predicted"/>
<sequence>MPSGRACSDENRASGRPVAGPPAVQPKNQFDVRETYDTVAYFNS</sequence>
<dbReference type="Proteomes" id="UP000188532">
    <property type="component" value="Unassembled WGS sequence"/>
</dbReference>
<dbReference type="EMBL" id="MVBM01000003">
    <property type="protein sequence ID" value="OOK76061.1"/>
    <property type="molecule type" value="Genomic_DNA"/>
</dbReference>
<evidence type="ECO:0000313" key="5">
    <source>
        <dbReference type="Proteomes" id="UP000189229"/>
    </source>
</evidence>
<protein>
    <submittedName>
        <fullName evidence="2">Uncharacterized protein</fullName>
    </submittedName>
</protein>
<dbReference type="EMBL" id="MVBN01000005">
    <property type="protein sequence ID" value="OOK73160.1"/>
    <property type="molecule type" value="Genomic_DNA"/>
</dbReference>
<evidence type="ECO:0000313" key="4">
    <source>
        <dbReference type="Proteomes" id="UP000188532"/>
    </source>
</evidence>
<gene>
    <name evidence="2" type="ORF">BZL29_5266</name>
    <name evidence="3" type="ORF">BZL30_3664</name>
</gene>
<evidence type="ECO:0000256" key="1">
    <source>
        <dbReference type="SAM" id="MobiDB-lite"/>
    </source>
</evidence>
<name>A0A1V3X217_MYCKA</name>
<feature type="region of interest" description="Disordered" evidence="1">
    <location>
        <begin position="1"/>
        <end position="31"/>
    </location>
</feature>
<evidence type="ECO:0000313" key="3">
    <source>
        <dbReference type="EMBL" id="OOK76061.1"/>
    </source>
</evidence>
<evidence type="ECO:0000313" key="2">
    <source>
        <dbReference type="EMBL" id="OOK73160.1"/>
    </source>
</evidence>
<dbReference type="Proteomes" id="UP000189229">
    <property type="component" value="Unassembled WGS sequence"/>
</dbReference>
<reference evidence="4 5" key="1">
    <citation type="submission" date="2017-02" db="EMBL/GenBank/DDBJ databases">
        <title>Complete genome sequences of Mycobacterium kansasii strains isolated from rhesus macaques.</title>
        <authorList>
            <person name="Panda A."/>
            <person name="Nagaraj S."/>
            <person name="Zhao X."/>
            <person name="Tettelin H."/>
            <person name="Detolla L.J."/>
        </authorList>
    </citation>
    <scope>NUCLEOTIDE SEQUENCE [LARGE SCALE GENOMIC DNA]</scope>
    <source>
        <strain evidence="2 4">11-3469</strain>
        <strain evidence="3 5">11-3813</strain>
    </source>
</reference>
<accession>A0A1V3X217</accession>
<organism evidence="2 4">
    <name type="scientific">Mycobacterium kansasii</name>
    <dbReference type="NCBI Taxonomy" id="1768"/>
    <lineage>
        <taxon>Bacteria</taxon>
        <taxon>Bacillati</taxon>
        <taxon>Actinomycetota</taxon>
        <taxon>Actinomycetes</taxon>
        <taxon>Mycobacteriales</taxon>
        <taxon>Mycobacteriaceae</taxon>
        <taxon>Mycobacterium</taxon>
    </lineage>
</organism>
<comment type="caution">
    <text evidence="2">The sequence shown here is derived from an EMBL/GenBank/DDBJ whole genome shotgun (WGS) entry which is preliminary data.</text>
</comment>